<feature type="transmembrane region" description="Helical" evidence="6">
    <location>
        <begin position="453"/>
        <end position="470"/>
    </location>
</feature>
<feature type="transmembrane region" description="Helical" evidence="6">
    <location>
        <begin position="374"/>
        <end position="398"/>
    </location>
</feature>
<keyword evidence="4 6" id="KW-1133">Transmembrane helix</keyword>
<evidence type="ECO:0000256" key="4">
    <source>
        <dbReference type="ARBA" id="ARBA00022989"/>
    </source>
</evidence>
<dbReference type="RefSeq" id="WP_136551482.1">
    <property type="nucleotide sequence ID" value="NZ_STGJ01000002.1"/>
</dbReference>
<organism evidence="7 8">
    <name type="scientific">Crenobacter intestini</name>
    <dbReference type="NCBI Taxonomy" id="2563443"/>
    <lineage>
        <taxon>Bacteria</taxon>
        <taxon>Pseudomonadati</taxon>
        <taxon>Pseudomonadota</taxon>
        <taxon>Betaproteobacteria</taxon>
        <taxon>Neisseriales</taxon>
        <taxon>Neisseriaceae</taxon>
        <taxon>Crenobacter</taxon>
    </lineage>
</organism>
<dbReference type="AlphaFoldDB" id="A0A4T0V4H2"/>
<protein>
    <submittedName>
        <fullName evidence="7">NCS1 family nucleobase:cation symporter-1</fullName>
    </submittedName>
</protein>
<dbReference type="GO" id="GO:0005886">
    <property type="term" value="C:plasma membrane"/>
    <property type="evidence" value="ECO:0007669"/>
    <property type="project" value="TreeGrafter"/>
</dbReference>
<feature type="transmembrane region" description="Helical" evidence="6">
    <location>
        <begin position="120"/>
        <end position="141"/>
    </location>
</feature>
<evidence type="ECO:0000256" key="5">
    <source>
        <dbReference type="ARBA" id="ARBA00023136"/>
    </source>
</evidence>
<evidence type="ECO:0000256" key="3">
    <source>
        <dbReference type="ARBA" id="ARBA00022692"/>
    </source>
</evidence>
<dbReference type="OrthoDB" id="9780088at2"/>
<evidence type="ECO:0000256" key="2">
    <source>
        <dbReference type="ARBA" id="ARBA00008974"/>
    </source>
</evidence>
<feature type="transmembrane region" description="Helical" evidence="6">
    <location>
        <begin position="96"/>
        <end position="113"/>
    </location>
</feature>
<evidence type="ECO:0000256" key="6">
    <source>
        <dbReference type="SAM" id="Phobius"/>
    </source>
</evidence>
<dbReference type="InterPro" id="IPR001248">
    <property type="entry name" value="Pur-cyt_permease"/>
</dbReference>
<comment type="caution">
    <text evidence="7">The sequence shown here is derived from an EMBL/GenBank/DDBJ whole genome shotgun (WGS) entry which is preliminary data.</text>
</comment>
<gene>
    <name evidence="7" type="ORF">E5K04_03260</name>
</gene>
<keyword evidence="8" id="KW-1185">Reference proteome</keyword>
<dbReference type="Pfam" id="PF02133">
    <property type="entry name" value="Transp_cyt_pur"/>
    <property type="match status" value="1"/>
</dbReference>
<name>A0A4T0V4H2_9NEIS</name>
<dbReference type="Gene3D" id="1.10.4160.10">
    <property type="entry name" value="Hydantoin permease"/>
    <property type="match status" value="1"/>
</dbReference>
<comment type="subcellular location">
    <subcellularLocation>
        <location evidence="1">Membrane</location>
        <topology evidence="1">Multi-pass membrane protein</topology>
    </subcellularLocation>
</comment>
<accession>A0A4T0V4H2</accession>
<keyword evidence="3 6" id="KW-0812">Transmembrane</keyword>
<dbReference type="PANTHER" id="PTHR30618">
    <property type="entry name" value="NCS1 FAMILY PURINE/PYRIMIDINE TRANSPORTER"/>
    <property type="match status" value="1"/>
</dbReference>
<dbReference type="CDD" id="cd11555">
    <property type="entry name" value="SLC-NCS1sbd_u1"/>
    <property type="match status" value="1"/>
</dbReference>
<feature type="transmembrane region" description="Helical" evidence="6">
    <location>
        <begin position="227"/>
        <end position="248"/>
    </location>
</feature>
<feature type="transmembrane region" description="Helical" evidence="6">
    <location>
        <begin position="153"/>
        <end position="175"/>
    </location>
</feature>
<dbReference type="EMBL" id="STGJ01000002">
    <property type="protein sequence ID" value="TIC86136.1"/>
    <property type="molecule type" value="Genomic_DNA"/>
</dbReference>
<feature type="transmembrane region" description="Helical" evidence="6">
    <location>
        <begin position="269"/>
        <end position="291"/>
    </location>
</feature>
<evidence type="ECO:0000313" key="8">
    <source>
        <dbReference type="Proteomes" id="UP000308891"/>
    </source>
</evidence>
<dbReference type="PANTHER" id="PTHR30618:SF6">
    <property type="entry name" value="NCS1 FAMILY NUCLEOBASE:CATION SYMPORTER-1"/>
    <property type="match status" value="1"/>
</dbReference>
<evidence type="ECO:0000256" key="1">
    <source>
        <dbReference type="ARBA" id="ARBA00004141"/>
    </source>
</evidence>
<dbReference type="Proteomes" id="UP000308891">
    <property type="component" value="Unassembled WGS sequence"/>
</dbReference>
<feature type="transmembrane region" description="Helical" evidence="6">
    <location>
        <begin position="49"/>
        <end position="76"/>
    </location>
</feature>
<reference evidence="7 8" key="1">
    <citation type="submission" date="2019-04" db="EMBL/GenBank/DDBJ databases">
        <title>Crenobacter sp. nov.</title>
        <authorList>
            <person name="Shi S."/>
        </authorList>
    </citation>
    <scope>NUCLEOTIDE SEQUENCE [LARGE SCALE GENOMIC DNA]</scope>
    <source>
        <strain evidence="7 8">GY 70310</strain>
    </source>
</reference>
<feature type="transmembrane region" description="Helical" evidence="6">
    <location>
        <begin position="311"/>
        <end position="336"/>
    </location>
</feature>
<proteinExistence type="inferred from homology"/>
<dbReference type="InterPro" id="IPR045225">
    <property type="entry name" value="Uracil/uridine/allantoin_perm"/>
</dbReference>
<feature type="transmembrane region" description="Helical" evidence="6">
    <location>
        <begin position="426"/>
        <end position="447"/>
    </location>
</feature>
<dbReference type="GO" id="GO:0015205">
    <property type="term" value="F:nucleobase transmembrane transporter activity"/>
    <property type="evidence" value="ECO:0007669"/>
    <property type="project" value="TreeGrafter"/>
</dbReference>
<comment type="similarity">
    <text evidence="2">Belongs to the purine-cytosine permease (2.A.39) family.</text>
</comment>
<feature type="transmembrane region" description="Helical" evidence="6">
    <location>
        <begin position="187"/>
        <end position="207"/>
    </location>
</feature>
<sequence length="476" mass="51908">MASNESLSLPFTPSDRLANEDLLPVAERRWATYSFFALWMSDIHSLGGYVFAAGLFFLGLAGWQILLAMLAGILIVNQLLNGVGVMGQKTGVPYPVLARLSFGVFGANIPALIRAAVGIVWYGVQTWLASLSLVILVEAVWPGASAALPGQWLGLSTLGWLCFMSMWLLQLVLFWRGMEWVRRFIDFCGPAVYLVMFALAAWMLSQAGWEAFTLRLSDRVLSTAETVYEMLGVVALVVAYFAALLLNFADFSRFGVSEQAVRRGNFWGLPINFMLFALVTVIVTASTLVVFGEAILDPIEVVHRIENKPVLILGSLTFVIATIGINIVANFVSAAYDIANVAPRHITFARGGLITALLSIAVLPWQLYHNPVVINLFVGGLGACLGPLFGVIMVDYYWTRRRQVVIADLYSEDPAGRYWYQGGVNLRAVAAFVPAASLACMVVLWPGAGHLEAYGWLIGTLAAAAVYALIMPREPA</sequence>
<evidence type="ECO:0000313" key="7">
    <source>
        <dbReference type="EMBL" id="TIC86136.1"/>
    </source>
</evidence>
<keyword evidence="5 6" id="KW-0472">Membrane</keyword>
<feature type="transmembrane region" description="Helical" evidence="6">
    <location>
        <begin position="348"/>
        <end position="368"/>
    </location>
</feature>